<name>A0A8C0V644_CYACU</name>
<dbReference type="PANTHER" id="PTHR38491">
    <property type="entry name" value="REGULATOR OF HEMOGLOBINIZATION AND ERYTHROID CELL EXPANSION PROTEIN"/>
    <property type="match status" value="1"/>
</dbReference>
<protein>
    <submittedName>
        <fullName evidence="2">Uncharacterized protein</fullName>
    </submittedName>
</protein>
<reference evidence="2" key="2">
    <citation type="submission" date="2025-09" db="UniProtKB">
        <authorList>
            <consortium name="Ensembl"/>
        </authorList>
    </citation>
    <scope>IDENTIFICATION</scope>
</reference>
<keyword evidence="3" id="KW-1185">Reference proteome</keyword>
<proteinExistence type="predicted"/>
<dbReference type="Ensembl" id="ENSCCET00000029597.1">
    <property type="protein sequence ID" value="ENSCCEP00000019471.1"/>
    <property type="gene ID" value="ENSCCEG00000017662.1"/>
</dbReference>
<reference evidence="2" key="1">
    <citation type="submission" date="2025-08" db="UniProtKB">
        <authorList>
            <consortium name="Ensembl"/>
        </authorList>
    </citation>
    <scope>IDENTIFICATION</scope>
</reference>
<sequence>MKVRGSCSSGELSWHRNFGNLSSGSSGVERGVGEGSSRSCLLFPSRPAGLSLPRFSQGSEAGKDPTDALCIAIFTPEHICFLSLDPFFPFNALGSAGVVNVSCFEGSSDTSSDTSEDSDSPSCPQGPGSEGIHYTSLVFPGKGHEPGSAQDYKNVKSGMDYVNVDPKKRKIHFCPFSSPEGSKGMEYTEVKP</sequence>
<evidence type="ECO:0000256" key="1">
    <source>
        <dbReference type="SAM" id="MobiDB-lite"/>
    </source>
</evidence>
<dbReference type="PANTHER" id="PTHR38491:SF1">
    <property type="entry name" value="REGULATOR OF HEMOGLOBINIZATION AND ERYTHROID CELL EXPANSION PROTEIN"/>
    <property type="match status" value="1"/>
</dbReference>
<dbReference type="Pfam" id="PF15763">
    <property type="entry name" value="DUF4692"/>
    <property type="match status" value="1"/>
</dbReference>
<feature type="region of interest" description="Disordered" evidence="1">
    <location>
        <begin position="108"/>
        <end position="129"/>
    </location>
</feature>
<dbReference type="AlphaFoldDB" id="A0A8C0V644"/>
<dbReference type="InterPro" id="IPR031517">
    <property type="entry name" value="RHEX-like"/>
</dbReference>
<dbReference type="Proteomes" id="UP000694410">
    <property type="component" value="Unplaced"/>
</dbReference>
<accession>A0A8C0V644</accession>
<evidence type="ECO:0000313" key="2">
    <source>
        <dbReference type="Ensembl" id="ENSCCEP00000019471.1"/>
    </source>
</evidence>
<organism evidence="2 3">
    <name type="scientific">Cyanistes caeruleus</name>
    <name type="common">Eurasian blue tit</name>
    <name type="synonym">Parus caeruleus</name>
    <dbReference type="NCBI Taxonomy" id="156563"/>
    <lineage>
        <taxon>Eukaryota</taxon>
        <taxon>Metazoa</taxon>
        <taxon>Chordata</taxon>
        <taxon>Craniata</taxon>
        <taxon>Vertebrata</taxon>
        <taxon>Euteleostomi</taxon>
        <taxon>Archelosauria</taxon>
        <taxon>Archosauria</taxon>
        <taxon>Dinosauria</taxon>
        <taxon>Saurischia</taxon>
        <taxon>Theropoda</taxon>
        <taxon>Coelurosauria</taxon>
        <taxon>Aves</taxon>
        <taxon>Neognathae</taxon>
        <taxon>Neoaves</taxon>
        <taxon>Telluraves</taxon>
        <taxon>Australaves</taxon>
        <taxon>Passeriformes</taxon>
        <taxon>Paridae</taxon>
        <taxon>Cyanistes</taxon>
    </lineage>
</organism>
<evidence type="ECO:0000313" key="3">
    <source>
        <dbReference type="Proteomes" id="UP000694410"/>
    </source>
</evidence>